<keyword evidence="2" id="KW-1133">Transmembrane helix</keyword>
<feature type="transmembrane region" description="Helical" evidence="2">
    <location>
        <begin position="713"/>
        <end position="737"/>
    </location>
</feature>
<evidence type="ECO:0000313" key="3">
    <source>
        <dbReference type="EMBL" id="BAU24263.1"/>
    </source>
</evidence>
<proteinExistence type="predicted"/>
<keyword evidence="2" id="KW-0472">Membrane</keyword>
<dbReference type="RefSeq" id="YP_009227125.1">
    <property type="nucleotide sequence ID" value="NC_029126.1"/>
</dbReference>
<name>A0A0U5AK39_9VIRU</name>
<keyword evidence="1" id="KW-0175">Coiled coil</keyword>
<evidence type="ECO:0000256" key="2">
    <source>
        <dbReference type="SAM" id="Phobius"/>
    </source>
</evidence>
<sequence length="1530" mass="164832">MDTIQFGELVVDLAAARERCNAQLQRASVPHQHGQATAAVHHTQRAKGPCAVYHAQWGCWTGLLRRGQRASCASKLMGPVKARELVGIVAKYRHNNLGHVRFAHSAGNVFHVVHTTRWQTEREARVYVDHWLRNNPEAIVGMGITYRDAQIFAAAVEALSLLPSRQTFAAMSLTCGASTMPTCTPAWYPSDIFVADPNAQYGHRQLFAWTIDKTRPTRNVVFVTDRVAQDFTASLHALMAELEATAVDVYRQIHGQGGRPNDSLIDRVQQLEQRRVGCLAYVMATVVKAPITHNIRTFAAMRASDPQAHAALLRYLTPPAAGMPIDGQPIWFRRSAANDAQGNHLALHQDVTIGLPNMSELRRDMVENALSDVEWWAAPHPHLEMTGFGGYHLLSHDHAARVVKGAAAYGLYDAGYCYLRLVGDDELGAVILARLGYCPTLTIVAAWAAYNDIPLDRVTKCLRRSASGATWHVEPSGGLLHAISLEAALASDGGMDVVGGADTLNDWVEQLDPLAAAAGIQRTLTNPDRGQGRSGFGPTTRRQMLARFVRTLAADPTMSDEELVGGAMGATLVGLARDRVIWRCLQLVNTTLREFLAHELRSVEADRLRCTTYASKAAFAERCALAGHAANLVATTFAEMPVMLAHEARRAGLSAADAMELARVVATGEPVRILTGANGLPANRPNGRVTREEFARCRPLVAGSNGRVGFLPLIPFVLAPVAAVAAAFAGTAVATFTAAAGVGAVALGGIGAAAGGTALTIVVGQMAYNVARRAITTLTPGGREIGQDDLSRWLGGQVGQYISVLDEWFAHGRGAVFPETDTIPTGNPLYVRAGVEYEVCEMREKALGRWSTIAVQTPTGMFTMRENGTLPLRVVDTREAGQTWEWATSARRRFTQAQVNAINGMIAAAQRIPGLKASIRQDVAPGASGADSAMAARVLALEQTRATQDDLAAAVARITALEARPTGDTDLRRDLDAATARITELEQRQPADLRPLEARVARLEEELREVRDRVHHIDGVGLSCLAHMTRDLGINVPHTVRTFRAMKGAVGAVVWQQFLAAVRSSADVNGGRPIWYRLDPAQPRNNHISLVNEPVSVGFGGTQTMAMRQLSESEVEGQLMDIEWFAWEPFVSTATTGQGVAAEVVKYLTEVTPAIRSELATCPTWGALGVESRTPSIGSRLDAIERVLGVQTGQTPWRRNELRELWVAVDSIVTGRGLREFSTATIHWPAEFPSAVSSAGRSFGQPGMAGYGDLCTFAKTWNNLAASIRNNTTVMLQRTAAGVLQWVPSAGNTGAATGMVLTREQQERLQGVFFPAAPAALRNGEHVIEVTAGNITRLKRVQVPTVERAAAWDAKMDRFTVASANPAAGTLEWSDATDGVPAPGAQLVLNPLQPAGTGPVSASTKYAMALAISSGTVQTAAHQAAARMVLGHGVWDDAHIRALMSLHNAVATEDLKLFDVDEARAYLNTGIVRGVGDERGDDEDACNWRATAMLRGFARASPMARERALVILFGVSQASVNLTMRGWTIQ</sequence>
<dbReference type="EMBL" id="LC062705">
    <property type="protein sequence ID" value="BAU24263.1"/>
    <property type="molecule type" value="Genomic_RNA"/>
</dbReference>
<protein>
    <submittedName>
        <fullName evidence="3">Uncharacterized protein</fullName>
    </submittedName>
</protein>
<keyword evidence="4" id="KW-1185">Reference proteome</keyword>
<dbReference type="Proteomes" id="UP000201369">
    <property type="component" value="Genome"/>
</dbReference>
<dbReference type="GeneID" id="26798115"/>
<feature type="transmembrane region" description="Helical" evidence="2">
    <location>
        <begin position="744"/>
        <end position="768"/>
    </location>
</feature>
<reference evidence="3 4" key="1">
    <citation type="journal article" date="2016" name="Virus Res.">
        <title>Characterization of a new megabirnavirus that confers hypovirulence with the aid of a co-infecting partitivirus to the host fungus, Rosellinia necatrix.</title>
        <authorList>
            <person name="Sasaki A."/>
            <person name="Nakamura H."/>
            <person name="Suzuki N."/>
            <person name="Kanematsu S."/>
        </authorList>
    </citation>
    <scope>NUCLEOTIDE SEQUENCE [LARGE SCALE GENOMIC DNA]</scope>
</reference>
<evidence type="ECO:0000256" key="1">
    <source>
        <dbReference type="SAM" id="Coils"/>
    </source>
</evidence>
<accession>A0A0U5AK39</accession>
<keyword evidence="2" id="KW-0812">Transmembrane</keyword>
<dbReference type="KEGG" id="vg:26798115"/>
<feature type="coiled-coil region" evidence="1">
    <location>
        <begin position="968"/>
        <end position="1013"/>
    </location>
</feature>
<organism evidence="3 4">
    <name type="scientific">Rosellinia necatrix megabirnavirus 2-W8</name>
    <dbReference type="NCBI Taxonomy" id="1676267"/>
    <lineage>
        <taxon>Viruses</taxon>
        <taxon>Riboviria</taxon>
        <taxon>Orthornavirae</taxon>
        <taxon>Duplornaviricota</taxon>
        <taxon>Chrymotiviricetes</taxon>
        <taxon>Ghabrivirales</taxon>
        <taxon>Alphatotivirineae</taxon>
        <taxon>Megabirnaviridae</taxon>
        <taxon>Megabirnavirus</taxon>
    </lineage>
</organism>
<evidence type="ECO:0000313" key="4">
    <source>
        <dbReference type="Proteomes" id="UP000201369"/>
    </source>
</evidence>